<dbReference type="OrthoDB" id="1937912at2"/>
<keyword evidence="1" id="KW-0812">Transmembrane</keyword>
<dbReference type="AlphaFoldDB" id="A0A0B5QNQ0"/>
<dbReference type="RefSeq" id="WP_041895772.1">
    <property type="nucleotide sequence ID" value="NZ_CP010086.2"/>
</dbReference>
<dbReference type="Proteomes" id="UP000821656">
    <property type="component" value="Unassembled WGS sequence"/>
</dbReference>
<sequence length="100" mass="11539">MIDLLYKLLPMVFLLILSQAIYLKFDEKYKFTDIINSKIKVQQKWKQFIFILFLMISLLFIAAIGIYVIEIPTIVYSMLCGVLTGTSIGISNKIKIKNSL</sequence>
<accession>A0A0B5QNQ0</accession>
<reference evidence="2" key="2">
    <citation type="submission" date="2016-02" db="EMBL/GenBank/DDBJ databases">
        <title>Genome sequence of Clostridium beijerinckii strain 59B.</title>
        <authorList>
            <person name="Little G.T."/>
            <person name="Minton N.P."/>
        </authorList>
    </citation>
    <scope>NUCLEOTIDE SEQUENCE</scope>
    <source>
        <strain evidence="2">NCIMB 14988</strain>
    </source>
</reference>
<organism evidence="2 4">
    <name type="scientific">Clostridium beijerinckii</name>
    <name type="common">Clostridium MP</name>
    <dbReference type="NCBI Taxonomy" id="1520"/>
    <lineage>
        <taxon>Bacteria</taxon>
        <taxon>Bacillati</taxon>
        <taxon>Bacillota</taxon>
        <taxon>Clostridia</taxon>
        <taxon>Eubacteriales</taxon>
        <taxon>Clostridiaceae</taxon>
        <taxon>Clostridium</taxon>
    </lineage>
</organism>
<proteinExistence type="predicted"/>
<reference evidence="3" key="3">
    <citation type="submission" date="2020-05" db="EMBL/GenBank/DDBJ databases">
        <title>Genomic insights into acetone-butanol-ethanol (ABE) fermentation by sequencing solventogenic clostridia strains.</title>
        <authorList>
            <person name="Brown S."/>
        </authorList>
    </citation>
    <scope>NUCLEOTIDE SEQUENCE</scope>
    <source>
        <strain evidence="3">DJ126</strain>
    </source>
</reference>
<keyword evidence="1" id="KW-1133">Transmembrane helix</keyword>
<dbReference type="KEGG" id="cbei:LF65_01872"/>
<evidence type="ECO:0000256" key="1">
    <source>
        <dbReference type="SAM" id="Phobius"/>
    </source>
</evidence>
<gene>
    <name evidence="3" type="ORF">DFH45_000255</name>
    <name evidence="2" type="ORF">LF65_01872</name>
</gene>
<reference evidence="4" key="1">
    <citation type="submission" date="2014-12" db="EMBL/GenBank/DDBJ databases">
        <title>Genome sequence of Clostridium beijerinckii strain 59B.</title>
        <authorList>
            <person name="Little G.T."/>
            <person name="Minton N.P."/>
        </authorList>
    </citation>
    <scope>NUCLEOTIDE SEQUENCE [LARGE SCALE GENOMIC DNA]</scope>
    <source>
        <strain evidence="4">59B</strain>
    </source>
</reference>
<feature type="transmembrane region" description="Helical" evidence="1">
    <location>
        <begin position="6"/>
        <end position="25"/>
    </location>
</feature>
<evidence type="ECO:0000313" key="4">
    <source>
        <dbReference type="Proteomes" id="UP000031866"/>
    </source>
</evidence>
<dbReference type="SUPFAM" id="SSF81324">
    <property type="entry name" value="Voltage-gated potassium channels"/>
    <property type="match status" value="1"/>
</dbReference>
<keyword evidence="1" id="KW-0472">Membrane</keyword>
<protein>
    <submittedName>
        <fullName evidence="2">Uncharacterized protein</fullName>
    </submittedName>
</protein>
<evidence type="ECO:0000313" key="3">
    <source>
        <dbReference type="EMBL" id="NRV07292.1"/>
    </source>
</evidence>
<feature type="transmembrane region" description="Helical" evidence="1">
    <location>
        <begin position="48"/>
        <end position="68"/>
    </location>
</feature>
<feature type="transmembrane region" description="Helical" evidence="1">
    <location>
        <begin position="74"/>
        <end position="91"/>
    </location>
</feature>
<dbReference type="Proteomes" id="UP000031866">
    <property type="component" value="Chromosome"/>
</dbReference>
<evidence type="ECO:0000313" key="2">
    <source>
        <dbReference type="EMBL" id="AJG98473.1"/>
    </source>
</evidence>
<dbReference type="EMBL" id="JABSXK010000001">
    <property type="protein sequence ID" value="NRV07292.1"/>
    <property type="molecule type" value="Genomic_DNA"/>
</dbReference>
<name>A0A0B5QNQ0_CLOBE</name>
<dbReference type="EMBL" id="CP010086">
    <property type="protein sequence ID" value="AJG98473.1"/>
    <property type="molecule type" value="Genomic_DNA"/>
</dbReference>